<protein>
    <recommendedName>
        <fullName evidence="3">XRE family transcriptional regulator</fullName>
    </recommendedName>
</protein>
<dbReference type="EMBL" id="JAUSUR010000001">
    <property type="protein sequence ID" value="MDQ0359976.1"/>
    <property type="molecule type" value="Genomic_DNA"/>
</dbReference>
<accession>A0ABU0DZV5</accession>
<evidence type="ECO:0008006" key="3">
    <source>
        <dbReference type="Google" id="ProtNLM"/>
    </source>
</evidence>
<organism evidence="1 2">
    <name type="scientific">Breznakia pachnodae</name>
    <dbReference type="NCBI Taxonomy" id="265178"/>
    <lineage>
        <taxon>Bacteria</taxon>
        <taxon>Bacillati</taxon>
        <taxon>Bacillota</taxon>
        <taxon>Erysipelotrichia</taxon>
        <taxon>Erysipelotrichales</taxon>
        <taxon>Erysipelotrichaceae</taxon>
        <taxon>Breznakia</taxon>
    </lineage>
</organism>
<gene>
    <name evidence="1" type="ORF">J2S15_000707</name>
</gene>
<comment type="caution">
    <text evidence="1">The sequence shown here is derived from an EMBL/GenBank/DDBJ whole genome shotgun (WGS) entry which is preliminary data.</text>
</comment>
<sequence>MNVKSRLSISEIEERDKYRQKFKSAPMWFKMSRIIKSHGVDLGSWYKFLGGQNTISLETIIKVNDLVEKEVKTMISELEEFIK</sequence>
<evidence type="ECO:0000313" key="2">
    <source>
        <dbReference type="Proteomes" id="UP001230220"/>
    </source>
</evidence>
<proteinExistence type="predicted"/>
<name>A0ABU0DZV5_9FIRM</name>
<keyword evidence="2" id="KW-1185">Reference proteome</keyword>
<dbReference type="RefSeq" id="WP_307405536.1">
    <property type="nucleotide sequence ID" value="NZ_JAUSUR010000001.1"/>
</dbReference>
<dbReference type="Proteomes" id="UP001230220">
    <property type="component" value="Unassembled WGS sequence"/>
</dbReference>
<evidence type="ECO:0000313" key="1">
    <source>
        <dbReference type="EMBL" id="MDQ0359976.1"/>
    </source>
</evidence>
<reference evidence="1 2" key="1">
    <citation type="submission" date="2023-07" db="EMBL/GenBank/DDBJ databases">
        <title>Genomic Encyclopedia of Type Strains, Phase IV (KMG-IV): sequencing the most valuable type-strain genomes for metagenomic binning, comparative biology and taxonomic classification.</title>
        <authorList>
            <person name="Goeker M."/>
        </authorList>
    </citation>
    <scope>NUCLEOTIDE SEQUENCE [LARGE SCALE GENOMIC DNA]</scope>
    <source>
        <strain evidence="1 2">DSM 16784</strain>
    </source>
</reference>